<accession>A0A379WYQ1</accession>
<protein>
    <submittedName>
        <fullName evidence="1">Uncharacterized protein</fullName>
    </submittedName>
</protein>
<sequence length="76" mass="7872">MICGAVGFNATSPARVPDVLSRLTRPFHGPPGVNATGLAYPLIFGSSASRNPSPNRLNASTVRKIATAGRALRAAR</sequence>
<evidence type="ECO:0000313" key="2">
    <source>
        <dbReference type="Proteomes" id="UP000254712"/>
    </source>
</evidence>
<name>A0A379WYQ1_SALET</name>
<dbReference type="Proteomes" id="UP000254712">
    <property type="component" value="Unassembled WGS sequence"/>
</dbReference>
<dbReference type="AlphaFoldDB" id="A0A379WYQ1"/>
<evidence type="ECO:0000313" key="1">
    <source>
        <dbReference type="EMBL" id="SUH38496.1"/>
    </source>
</evidence>
<reference evidence="1 2" key="1">
    <citation type="submission" date="2018-06" db="EMBL/GenBank/DDBJ databases">
        <authorList>
            <consortium name="Pathogen Informatics"/>
            <person name="Doyle S."/>
        </authorList>
    </citation>
    <scope>NUCLEOTIDE SEQUENCE [LARGE SCALE GENOMIC DNA]</scope>
    <source>
        <strain evidence="1 2">NCTC8261</strain>
    </source>
</reference>
<dbReference type="EMBL" id="UGXT01000002">
    <property type="protein sequence ID" value="SUH38496.1"/>
    <property type="molecule type" value="Genomic_DNA"/>
</dbReference>
<gene>
    <name evidence="1" type="ORF">NCTC8261_04824</name>
</gene>
<proteinExistence type="predicted"/>
<organism evidence="1 2">
    <name type="scientific">Salmonella enterica I</name>
    <dbReference type="NCBI Taxonomy" id="59201"/>
    <lineage>
        <taxon>Bacteria</taxon>
        <taxon>Pseudomonadati</taxon>
        <taxon>Pseudomonadota</taxon>
        <taxon>Gammaproteobacteria</taxon>
        <taxon>Enterobacterales</taxon>
        <taxon>Enterobacteriaceae</taxon>
        <taxon>Salmonella</taxon>
    </lineage>
</organism>